<evidence type="ECO:0000313" key="2">
    <source>
        <dbReference type="Ensembl" id="ENSPANP00000057207.1"/>
    </source>
</evidence>
<sequence>MQIYSSSQQHARDSQHPPPALPLCTNRKHYYPFLQLRTFIGYTEHSIVEHPLSTSLSFLFLLFFFFETESHSVAQAGVQWCSLSSLQPLPSRFKRFSCFSLPSSWYYSHHVCHRSWLIFVFFVEVGFGHVGQAGLELLTSGDLPTSASQSAGITGVSHHGWTSKTSFKEIIRRIISS</sequence>
<evidence type="ECO:0000313" key="3">
    <source>
        <dbReference type="Proteomes" id="UP000028761"/>
    </source>
</evidence>
<dbReference type="PRINTS" id="PR02045">
    <property type="entry name" value="F138DOMAIN"/>
</dbReference>
<evidence type="ECO:0000256" key="1">
    <source>
        <dbReference type="SAM" id="MobiDB-lite"/>
    </source>
</evidence>
<dbReference type="PANTHER" id="PTHR46254:SF3">
    <property type="entry name" value="SECRETED PROTEIN"/>
    <property type="match status" value="1"/>
</dbReference>
<reference evidence="2 3" key="1">
    <citation type="submission" date="2012-03" db="EMBL/GenBank/DDBJ databases">
        <title>Whole Genome Assembly of Papio anubis.</title>
        <authorList>
            <person name="Liu Y.L."/>
            <person name="Abraham K.A."/>
            <person name="Akbar H.A."/>
            <person name="Ali S.A."/>
            <person name="Anosike U.A."/>
            <person name="Aqrawi P.A."/>
            <person name="Arias F.A."/>
            <person name="Attaway T.A."/>
            <person name="Awwad R.A."/>
            <person name="Babu C.B."/>
            <person name="Bandaranaike D.B."/>
            <person name="Battles P.B."/>
            <person name="Bell A.B."/>
            <person name="Beltran B.B."/>
            <person name="Berhane-Mersha D.B."/>
            <person name="Bess C.B."/>
            <person name="Bickham C.B."/>
            <person name="Bolden T.B."/>
            <person name="Carter K.C."/>
            <person name="Chau D.C."/>
            <person name="Chavez A.C."/>
            <person name="Clerc-Blankenburg K.C."/>
            <person name="Coyle M.C."/>
            <person name="Dao M.D."/>
            <person name="Davila M.L.D."/>
            <person name="Davy-Carroll L.D."/>
            <person name="Denson S.D."/>
            <person name="Dinh H.D."/>
            <person name="Fernandez S.F."/>
            <person name="Fernando P.F."/>
            <person name="Forbes L.F."/>
            <person name="Francis C.F."/>
            <person name="Francisco L.F."/>
            <person name="Fu Q.F."/>
            <person name="Garcia-Iii R.G."/>
            <person name="Garrett T.G."/>
            <person name="Gross S.G."/>
            <person name="Gubbala S.G."/>
            <person name="Hirani K.H."/>
            <person name="Hogues M.H."/>
            <person name="Hollins B.H."/>
            <person name="Jackson L.J."/>
            <person name="Javaid M.J."/>
            <person name="Jhangiani S.J."/>
            <person name="Johnson A.J."/>
            <person name="Johnson B.J."/>
            <person name="Jones J.J."/>
            <person name="Joshi V.J."/>
            <person name="Kalu J.K."/>
            <person name="Khan N.K."/>
            <person name="Korchina V.K."/>
            <person name="Kovar C.K."/>
            <person name="Lago L.L."/>
            <person name="Lara F.L."/>
            <person name="Le T.-K.L."/>
            <person name="Lee S.L."/>
            <person name="Legall-Iii F.L."/>
            <person name="Lemon S.L."/>
            <person name="Liu J.L."/>
            <person name="Liu Y.-S.L."/>
            <person name="Liyanage D.L."/>
            <person name="Lopez J.L."/>
            <person name="Lorensuhewa L.L."/>
            <person name="Mata R.M."/>
            <person name="Mathew T.M."/>
            <person name="Mercado C.M."/>
            <person name="Mercado I.M."/>
            <person name="Morales K.M."/>
            <person name="Morgan M.M."/>
            <person name="Munidasa M.M."/>
            <person name="Ngo D.N."/>
            <person name="Nguyen L.N."/>
            <person name="Nguyen T.N."/>
            <person name="Nguyen N.N."/>
            <person name="Obregon M.O."/>
            <person name="Okwuonu G.O."/>
            <person name="Ongeri F.O."/>
            <person name="Onwere C.O."/>
            <person name="Osifeso I.O."/>
            <person name="Parra A.P."/>
            <person name="Patil S.P."/>
            <person name="Perez A.P."/>
            <person name="Perez Y.P."/>
            <person name="Pham C.P."/>
            <person name="Pu L.-L.P."/>
            <person name="Puazo M.P."/>
            <person name="Quiroz J.Q."/>
            <person name="Rouhana J.R."/>
            <person name="Ruiz M.R."/>
            <person name="Ruiz S.-J.R."/>
            <person name="Saada N.S."/>
            <person name="Santibanez J.S."/>
            <person name="Scheel M.S."/>
            <person name="Schneider B.S."/>
            <person name="Simmons D.S."/>
            <person name="Sisson I.S."/>
            <person name="Tang L.-Y.T."/>
            <person name="Thornton R.T."/>
            <person name="Tisius J.T."/>
            <person name="Toledanes G.T."/>
            <person name="Trejos Z.T."/>
            <person name="Usmani K.U."/>
            <person name="Varghese R.V."/>
            <person name="Vattathil S.V."/>
            <person name="Vee V.V."/>
            <person name="Walker D.W."/>
            <person name="Weissenberger G.W."/>
            <person name="White C.W."/>
            <person name="Williams A.W."/>
            <person name="Woodworth J.W."/>
            <person name="Wright R.W."/>
            <person name="Zhu Y.Z."/>
            <person name="Han Y.H."/>
            <person name="Newsham I.N."/>
            <person name="Nazareth L.N."/>
            <person name="Worley K.W."/>
            <person name="Muzny D.M."/>
            <person name="Rogers J.R."/>
            <person name="Gibbs R.G."/>
        </authorList>
    </citation>
    <scope>NUCLEOTIDE SEQUENCE [LARGE SCALE GENOMIC DNA]</scope>
</reference>
<dbReference type="GeneTree" id="ENSGT00940000161627"/>
<accession>A0A8I5NS42</accession>
<organism evidence="2 3">
    <name type="scientific">Papio anubis</name>
    <name type="common">Olive baboon</name>
    <dbReference type="NCBI Taxonomy" id="9555"/>
    <lineage>
        <taxon>Eukaryota</taxon>
        <taxon>Metazoa</taxon>
        <taxon>Chordata</taxon>
        <taxon>Craniata</taxon>
        <taxon>Vertebrata</taxon>
        <taxon>Euteleostomi</taxon>
        <taxon>Mammalia</taxon>
        <taxon>Eutheria</taxon>
        <taxon>Euarchontoglires</taxon>
        <taxon>Primates</taxon>
        <taxon>Haplorrhini</taxon>
        <taxon>Catarrhini</taxon>
        <taxon>Cercopithecidae</taxon>
        <taxon>Cercopithecinae</taxon>
        <taxon>Papio</taxon>
    </lineage>
</organism>
<name>A0A8I5NS42_PAPAN</name>
<dbReference type="Proteomes" id="UP000028761">
    <property type="component" value="Chromosome 17"/>
</dbReference>
<dbReference type="AlphaFoldDB" id="A0A8I5NS42"/>
<dbReference type="PANTHER" id="PTHR46254">
    <property type="entry name" value="PROTEIN GVQW1-RELATED"/>
    <property type="match status" value="1"/>
</dbReference>
<reference evidence="2" key="2">
    <citation type="submission" date="2025-08" db="UniProtKB">
        <authorList>
            <consortium name="Ensembl"/>
        </authorList>
    </citation>
    <scope>IDENTIFICATION</scope>
</reference>
<reference evidence="2" key="3">
    <citation type="submission" date="2025-09" db="UniProtKB">
        <authorList>
            <consortium name="Ensembl"/>
        </authorList>
    </citation>
    <scope>IDENTIFICATION</scope>
</reference>
<dbReference type="Ensembl" id="ENSPANT00000073393.1">
    <property type="protein sequence ID" value="ENSPANP00000057207.1"/>
    <property type="gene ID" value="ENSPANG00000039240.1"/>
</dbReference>
<keyword evidence="3" id="KW-1185">Reference proteome</keyword>
<feature type="region of interest" description="Disordered" evidence="1">
    <location>
        <begin position="1"/>
        <end position="22"/>
    </location>
</feature>
<proteinExistence type="predicted"/>
<protein>
    <submittedName>
        <fullName evidence="2">Uncharacterized protein</fullName>
    </submittedName>
</protein>